<evidence type="ECO:0000313" key="9">
    <source>
        <dbReference type="EMBL" id="NME86899.1"/>
    </source>
</evidence>
<comment type="subcellular location">
    <subcellularLocation>
        <location evidence="1 7">Cell outer membrane</location>
        <topology evidence="1 7">Multi-pass membrane protein</topology>
    </subcellularLocation>
</comment>
<dbReference type="Pfam" id="PF13715">
    <property type="entry name" value="CarbopepD_reg_2"/>
    <property type="match status" value="1"/>
</dbReference>
<dbReference type="Pfam" id="PF07715">
    <property type="entry name" value="Plug"/>
    <property type="match status" value="1"/>
</dbReference>
<keyword evidence="9" id="KW-0675">Receptor</keyword>
<dbReference type="InterPro" id="IPR023996">
    <property type="entry name" value="TonB-dep_OMP_SusC/RagA"/>
</dbReference>
<evidence type="ECO:0000313" key="10">
    <source>
        <dbReference type="Proteomes" id="UP000520291"/>
    </source>
</evidence>
<dbReference type="SUPFAM" id="SSF49464">
    <property type="entry name" value="Carboxypeptidase regulatory domain-like"/>
    <property type="match status" value="1"/>
</dbReference>
<sequence>MLLSYFCCENVFSQVQKVSINVRNVSFKDIIKTIERQTTYRFSYRNATIDGRNDISISKLNVSVNVVLDEALKGRNLDYSIISSKSIVISEKINNVNKKTKYITGTVKDMSGEAIIGANIMVKGTKLGTITDINGHFALEVPYEGIMVVSYIGYIEQELSLKLNDSFYIILEENSQALDEVIVIGYGTQKKVDLSSSIATLSSKDIGQLPNGLETGLQSSVPGVQITNGRIRIRGVGSINDTDPLYVVDGMIGGAVPDESNIESVQILKDAASCAIYGARGANGVILINTKRGQVGKVKVDYNGYVGMKELQHTIDLLNGQELAELVNEELYNADPTRSDYMKALSNPESIGEGYNMLNALKRTGFYQKHNLSLNGGSETAHFRINGIYSSDQPTFIKDDSKSLGVQFISDFKVGSFDFGETFTIKRLNRDWSNKNVLESLQWSPTVPFYDEDNPTGFMGASNGTTCGNPLAQAHLNWNKTETTLINGNAWGVWNILSGLKYKFNMGVDFYTTMTQNYDGDYVIIYCTHSPDQYDLSSVKSNRVLYENTLSYEKNFGKHNINALVGVTSEQTKRLGVNAGVRALASESVLSLGTTRDYDSRTVGSSEFESAMYSLLGRINYSYDSKYMMTINFRRDGSSNFSKKNRYGNFPSFSAAWRVSQEKFMRNFDIITDLKIRGSWGILGNSNINAYQYQSTVSFDKICYYFNNVRIAGGFPTTPSNPDVKWESQYSTDLGLDMSMFGNRLSVTFDYFYKKTKDMLVEVPISFAAGFRDAFPVLNAGSIQNKGIELMLTYRNRYKKLDYSISANLSSVKNKVVELGTKNEIFASNEISKTVVGKPIGMFWGYVTDGLYTSVDQLYKDKSFAPNAQLGDVRFKDLNHDGKLNADDQDFIGNPIPKLNFGLSSNLSYRSNVGIFDLSMIWQGTYGNDIYNNTRYYGEGMFGYTNCFASTKDRYRAEELSFTNPVSGVTTIYLKNTDTNIPRAVFGDPNQNSRKSDRFVEDGKYLRLKSLVLSYSLPTNLIKRLNIEKMKFFIGGKNLLTFTGYSGFDPEVGDQNAENNLTRGIDASSTWGSTFPNIREYYMGLELVF</sequence>
<dbReference type="InterPro" id="IPR012910">
    <property type="entry name" value="Plug_dom"/>
</dbReference>
<evidence type="ECO:0000256" key="5">
    <source>
        <dbReference type="ARBA" id="ARBA00023136"/>
    </source>
</evidence>
<evidence type="ECO:0000256" key="3">
    <source>
        <dbReference type="ARBA" id="ARBA00022452"/>
    </source>
</evidence>
<dbReference type="InterPro" id="IPR039426">
    <property type="entry name" value="TonB-dep_rcpt-like"/>
</dbReference>
<keyword evidence="6 7" id="KW-0998">Cell outer membrane</keyword>
<evidence type="ECO:0000256" key="4">
    <source>
        <dbReference type="ARBA" id="ARBA00022692"/>
    </source>
</evidence>
<dbReference type="SUPFAM" id="SSF56935">
    <property type="entry name" value="Porins"/>
    <property type="match status" value="1"/>
</dbReference>
<evidence type="ECO:0000256" key="6">
    <source>
        <dbReference type="ARBA" id="ARBA00023237"/>
    </source>
</evidence>
<proteinExistence type="inferred from homology"/>
<dbReference type="Gene3D" id="2.60.40.1120">
    <property type="entry name" value="Carboxypeptidase-like, regulatory domain"/>
    <property type="match status" value="1"/>
</dbReference>
<dbReference type="InterPro" id="IPR008969">
    <property type="entry name" value="CarboxyPept-like_regulatory"/>
</dbReference>
<name>A0A7X9XIX1_9BACE</name>
<comment type="similarity">
    <text evidence="7">Belongs to the TonB-dependent receptor family.</text>
</comment>
<dbReference type="Proteomes" id="UP000520291">
    <property type="component" value="Unassembled WGS sequence"/>
</dbReference>
<dbReference type="InterPro" id="IPR037066">
    <property type="entry name" value="Plug_dom_sf"/>
</dbReference>
<dbReference type="Gene3D" id="2.40.170.20">
    <property type="entry name" value="TonB-dependent receptor, beta-barrel domain"/>
    <property type="match status" value="1"/>
</dbReference>
<comment type="caution">
    <text evidence="9">The sequence shown here is derived from an EMBL/GenBank/DDBJ whole genome shotgun (WGS) entry which is preliminary data.</text>
</comment>
<dbReference type="Gene3D" id="2.170.130.10">
    <property type="entry name" value="TonB-dependent receptor, plug domain"/>
    <property type="match status" value="1"/>
</dbReference>
<dbReference type="InterPro" id="IPR023997">
    <property type="entry name" value="TonB-dep_OMP_SusC/RagA_CS"/>
</dbReference>
<dbReference type="EMBL" id="JABAGL010000017">
    <property type="protein sequence ID" value="NME86899.1"/>
    <property type="molecule type" value="Genomic_DNA"/>
</dbReference>
<dbReference type="NCBIfam" id="TIGR04057">
    <property type="entry name" value="SusC_RagA_signa"/>
    <property type="match status" value="1"/>
</dbReference>
<reference evidence="9 10" key="1">
    <citation type="submission" date="2020-04" db="EMBL/GenBank/DDBJ databases">
        <authorList>
            <person name="Hitch T.C.A."/>
            <person name="Wylensek D."/>
            <person name="Clavel T."/>
        </authorList>
    </citation>
    <scope>NUCLEOTIDE SEQUENCE [LARGE SCALE GENOMIC DNA]</scope>
    <source>
        <strain evidence="9 10">WCA3-601-WT-5E</strain>
    </source>
</reference>
<keyword evidence="3 7" id="KW-1134">Transmembrane beta strand</keyword>
<evidence type="ECO:0000256" key="2">
    <source>
        <dbReference type="ARBA" id="ARBA00022448"/>
    </source>
</evidence>
<evidence type="ECO:0000256" key="1">
    <source>
        <dbReference type="ARBA" id="ARBA00004571"/>
    </source>
</evidence>
<evidence type="ECO:0000256" key="7">
    <source>
        <dbReference type="PROSITE-ProRule" id="PRU01360"/>
    </source>
</evidence>
<dbReference type="PROSITE" id="PS52016">
    <property type="entry name" value="TONB_DEPENDENT_REC_3"/>
    <property type="match status" value="1"/>
</dbReference>
<accession>A0A7X9XIX1</accession>
<keyword evidence="2 7" id="KW-0813">Transport</keyword>
<feature type="domain" description="TonB-dependent receptor plug" evidence="8">
    <location>
        <begin position="191"/>
        <end position="285"/>
    </location>
</feature>
<dbReference type="InterPro" id="IPR036942">
    <property type="entry name" value="Beta-barrel_TonB_sf"/>
</dbReference>
<gene>
    <name evidence="9" type="ORF">HF841_12865</name>
</gene>
<organism evidence="9 10">
    <name type="scientific">Bacteroides eggerthii</name>
    <dbReference type="NCBI Taxonomy" id="28111"/>
    <lineage>
        <taxon>Bacteria</taxon>
        <taxon>Pseudomonadati</taxon>
        <taxon>Bacteroidota</taxon>
        <taxon>Bacteroidia</taxon>
        <taxon>Bacteroidales</taxon>
        <taxon>Bacteroidaceae</taxon>
        <taxon>Bacteroides</taxon>
    </lineage>
</organism>
<keyword evidence="4 7" id="KW-0812">Transmembrane</keyword>
<dbReference type="GO" id="GO:0009279">
    <property type="term" value="C:cell outer membrane"/>
    <property type="evidence" value="ECO:0007669"/>
    <property type="project" value="UniProtKB-SubCell"/>
</dbReference>
<evidence type="ECO:0000259" key="8">
    <source>
        <dbReference type="Pfam" id="PF07715"/>
    </source>
</evidence>
<keyword evidence="5 7" id="KW-0472">Membrane</keyword>
<dbReference type="AlphaFoldDB" id="A0A7X9XIX1"/>
<protein>
    <submittedName>
        <fullName evidence="9">TonB-dependent receptor</fullName>
    </submittedName>
</protein>
<dbReference type="NCBIfam" id="TIGR04056">
    <property type="entry name" value="OMP_RagA_SusC"/>
    <property type="match status" value="1"/>
</dbReference>